<protein>
    <submittedName>
        <fullName evidence="2">Uncharacterized protein</fullName>
    </submittedName>
</protein>
<evidence type="ECO:0000256" key="1">
    <source>
        <dbReference type="SAM" id="MobiDB-lite"/>
    </source>
</evidence>
<feature type="region of interest" description="Disordered" evidence="1">
    <location>
        <begin position="39"/>
        <end position="62"/>
    </location>
</feature>
<dbReference type="EMBL" id="HBIX01026819">
    <property type="protein sequence ID" value="CAE0725499.1"/>
    <property type="molecule type" value="Transcribed_RNA"/>
</dbReference>
<organism evidence="2">
    <name type="scientific">Pseudo-nitzschia australis</name>
    <dbReference type="NCBI Taxonomy" id="44445"/>
    <lineage>
        <taxon>Eukaryota</taxon>
        <taxon>Sar</taxon>
        <taxon>Stramenopiles</taxon>
        <taxon>Ochrophyta</taxon>
        <taxon>Bacillariophyta</taxon>
        <taxon>Bacillariophyceae</taxon>
        <taxon>Bacillariophycidae</taxon>
        <taxon>Bacillariales</taxon>
        <taxon>Bacillariaceae</taxon>
        <taxon>Pseudo-nitzschia</taxon>
    </lineage>
</organism>
<name>A0A7S4ENP4_9STRA</name>
<evidence type="ECO:0000313" key="2">
    <source>
        <dbReference type="EMBL" id="CAE0725499.1"/>
    </source>
</evidence>
<sequence length="799" mass="85602">MITVTMTTPGRVMVTVALLAEIINGGRAFLMPVGFTSLQHPRTHKQNPRETQGPVDAHSDRDGFHRARKPLFAAQYFDNDNQWDEDVDEDEDVAHQQQQLQLQLLDNLIPRLFGRQPEKQEGFPNNRATMLGGAALGTMMAINNAMGMSVGAEPEVALSSQVPQQKQSLTQSYSEVTNADTAQQGVTLPYLEKQIHDAEEALRQSASTHAYDADAYEYEYESATPVAAANVDVAAPETTATVAKIADAQSEAETALPYLEQQIKTAEESDSQSTSAYESSASVAASVDVAAPETTATVAKTLDAQPKTTLPYLEQQIKTVEESASQIPSAPGSSASVVASVDVVAPKVTATVAKSANTQPEAALPYLEQQIKTVEVSASQTPSAYKSSAPVVASVDTAAPKVTATVTVAENNAPSPSFVRYTKEHIPGWIKTGQKVYDTTAPKVVAGGQKVAAEFDRRVTPKIIEKEHELLGYANSAVLDETLSNVADAGNMVAGMVGKAISLGIKGGVQVAKATPEVVATGKQMYNTMDQKIVPEVVDTTRKVKMIVDKTVPEVVDAGKHAYDTIMPEVKNAEKQVASTVKSGIDLATPAVKGIGEKAVPVLSSIERNLLGDEEAYRLEKTIADAAYQGRSAFKNIDKTIPEISASLQKTAGNVAHTGRTVSRVVPVIVESGKQAYESVDRSISGAVLTTRDIASDIDRAAGKTVYAIEDNMFYATRTIDKAIPVVLETGRWVTETGIVIAKTVERGGRAVIEDVSEYVDDVRVEKTIDSATKRFARTQPTYQDFTAFVNDPNNLGKL</sequence>
<dbReference type="AlphaFoldDB" id="A0A7S4ENP4"/>
<proteinExistence type="predicted"/>
<reference evidence="2" key="1">
    <citation type="submission" date="2021-01" db="EMBL/GenBank/DDBJ databases">
        <authorList>
            <person name="Corre E."/>
            <person name="Pelletier E."/>
            <person name="Niang G."/>
            <person name="Scheremetjew M."/>
            <person name="Finn R."/>
            <person name="Kale V."/>
            <person name="Holt S."/>
            <person name="Cochrane G."/>
            <person name="Meng A."/>
            <person name="Brown T."/>
            <person name="Cohen L."/>
        </authorList>
    </citation>
    <scope>NUCLEOTIDE SEQUENCE</scope>
    <source>
        <strain evidence="2">10249 10 AB</strain>
    </source>
</reference>
<accession>A0A7S4ENP4</accession>
<gene>
    <name evidence="2" type="ORF">PAUS00366_LOCUS18256</name>
</gene>